<feature type="domain" description="Asparagine synthetase" evidence="5">
    <location>
        <begin position="211"/>
        <end position="600"/>
    </location>
</feature>
<proteinExistence type="predicted"/>
<dbReference type="Proteomes" id="UP001499895">
    <property type="component" value="Unassembled WGS sequence"/>
</dbReference>
<dbReference type="PANTHER" id="PTHR43284">
    <property type="entry name" value="ASPARAGINE SYNTHETASE (GLUTAMINE-HYDROLYZING)"/>
    <property type="match status" value="1"/>
</dbReference>
<dbReference type="InterPro" id="IPR001962">
    <property type="entry name" value="Asn_synthase"/>
</dbReference>
<keyword evidence="7" id="KW-1185">Reference proteome</keyword>
<keyword evidence="3" id="KW-0028">Amino-acid biosynthesis</keyword>
<reference evidence="6 7" key="1">
    <citation type="journal article" date="2019" name="Int. J. Syst. Evol. Microbiol.">
        <title>The Global Catalogue of Microorganisms (GCM) 10K type strain sequencing project: providing services to taxonomists for standard genome sequencing and annotation.</title>
        <authorList>
            <consortium name="The Broad Institute Genomics Platform"/>
            <consortium name="The Broad Institute Genome Sequencing Center for Infectious Disease"/>
            <person name="Wu L."/>
            <person name="Ma J."/>
        </authorList>
    </citation>
    <scope>NUCLEOTIDE SEQUENCE [LARGE SCALE GENOMIC DNA]</scope>
    <source>
        <strain evidence="6 7">JCM 10649</strain>
    </source>
</reference>
<sequence>MSVGETFIVLPDGDALPAAVRAWCARPGVQVIPHASGRPWLVGDWAPGAVRVTGDGRTRVAVAGFCPVTADRLRRAARRTRGIAGLDRVAAQLPGSAHLLASADGRVRVQGTASGVRAVFHTRVGGVTVAADRPDTLARLAGADLDERALALRLLTPAVPYPLHERPVWRGVHAVPPGCCLLLEPDGTARTVTWWTPPRPVLSLAEGAPAAREAVAEAVGARVAAQAEGAVSADLSGGMDSGVVAHLAAARTTLTTLHIPQLDPAGDDAPWAARIAGRLPAAGPLRLEYATTPTMFAGLAQGAPGLTLPAEPPYWVRAGARFAEITRRVAAHGSRLHLSGHGGDELFHTPPPHLHSLARSRPWAAARCVSGRRALAHWPLGATWRALADSRDLPSWLARSAVQLKAAPPSQFHPQLGWTPALRMPLWTTPAAVQTVRDLLVEAARERPEPLAPGRGPHTVVNNIRFAGSMIRYAERLMAAEGVRLAAPYLDDRVIEAALAVRAHERGTPRRYKPLLAEAMRGLVPDDILGRRTKGDYSEDTFDGLRRHRATLLELFDGSELARLGLIDDRAVRATLRTTHSTVLPILALEPTLACEVWLRSLRGAAAPAATPATPATVVTGGAP</sequence>
<evidence type="ECO:0000256" key="2">
    <source>
        <dbReference type="ARBA" id="ARBA00012737"/>
    </source>
</evidence>
<protein>
    <recommendedName>
        <fullName evidence="2">asparagine synthase (glutamine-hydrolyzing)</fullName>
        <ecNumber evidence="2">6.3.5.4</ecNumber>
    </recommendedName>
</protein>
<gene>
    <name evidence="6" type="ORF">GCM10009544_58810</name>
</gene>
<dbReference type="InterPro" id="IPR014729">
    <property type="entry name" value="Rossmann-like_a/b/a_fold"/>
</dbReference>
<evidence type="ECO:0000313" key="7">
    <source>
        <dbReference type="Proteomes" id="UP001499895"/>
    </source>
</evidence>
<dbReference type="EMBL" id="BAAAHB010000114">
    <property type="protein sequence ID" value="GAA0490048.1"/>
    <property type="molecule type" value="Genomic_DNA"/>
</dbReference>
<evidence type="ECO:0000256" key="1">
    <source>
        <dbReference type="ARBA" id="ARBA00005187"/>
    </source>
</evidence>
<evidence type="ECO:0000313" key="6">
    <source>
        <dbReference type="EMBL" id="GAA0490048.1"/>
    </source>
</evidence>
<accession>A0ABN1B4K0</accession>
<dbReference type="InterPro" id="IPR051786">
    <property type="entry name" value="ASN_synthetase/amidase"/>
</dbReference>
<dbReference type="Pfam" id="PF00733">
    <property type="entry name" value="Asn_synthase"/>
    <property type="match status" value="1"/>
</dbReference>
<dbReference type="PANTHER" id="PTHR43284:SF1">
    <property type="entry name" value="ASPARAGINE SYNTHETASE"/>
    <property type="match status" value="1"/>
</dbReference>
<dbReference type="SUPFAM" id="SSF52402">
    <property type="entry name" value="Adenine nucleotide alpha hydrolases-like"/>
    <property type="match status" value="1"/>
</dbReference>
<evidence type="ECO:0000256" key="3">
    <source>
        <dbReference type="ARBA" id="ARBA00022888"/>
    </source>
</evidence>
<evidence type="ECO:0000256" key="4">
    <source>
        <dbReference type="ARBA" id="ARBA00048741"/>
    </source>
</evidence>
<comment type="catalytic activity">
    <reaction evidence="4">
        <text>L-aspartate + L-glutamine + ATP + H2O = L-asparagine + L-glutamate + AMP + diphosphate + H(+)</text>
        <dbReference type="Rhea" id="RHEA:12228"/>
        <dbReference type="ChEBI" id="CHEBI:15377"/>
        <dbReference type="ChEBI" id="CHEBI:15378"/>
        <dbReference type="ChEBI" id="CHEBI:29985"/>
        <dbReference type="ChEBI" id="CHEBI:29991"/>
        <dbReference type="ChEBI" id="CHEBI:30616"/>
        <dbReference type="ChEBI" id="CHEBI:33019"/>
        <dbReference type="ChEBI" id="CHEBI:58048"/>
        <dbReference type="ChEBI" id="CHEBI:58359"/>
        <dbReference type="ChEBI" id="CHEBI:456215"/>
        <dbReference type="EC" id="6.3.5.4"/>
    </reaction>
</comment>
<keyword evidence="3" id="KW-0061">Asparagine biosynthesis</keyword>
<comment type="caution">
    <text evidence="6">The sequence shown here is derived from an EMBL/GenBank/DDBJ whole genome shotgun (WGS) entry which is preliminary data.</text>
</comment>
<name>A0ABN1B4K0_9ACTN</name>
<dbReference type="RefSeq" id="WP_344096563.1">
    <property type="nucleotide sequence ID" value="NZ_BAAAHB010000114.1"/>
</dbReference>
<organism evidence="6 7">
    <name type="scientific">Streptomyces stramineus</name>
    <dbReference type="NCBI Taxonomy" id="173861"/>
    <lineage>
        <taxon>Bacteria</taxon>
        <taxon>Bacillati</taxon>
        <taxon>Actinomycetota</taxon>
        <taxon>Actinomycetes</taxon>
        <taxon>Kitasatosporales</taxon>
        <taxon>Streptomycetaceae</taxon>
        <taxon>Streptomyces</taxon>
    </lineage>
</organism>
<comment type="pathway">
    <text evidence="1">Amino-acid biosynthesis; L-asparagine biosynthesis; L-asparagine from L-aspartate (L-Gln route): step 1/1.</text>
</comment>
<evidence type="ECO:0000259" key="5">
    <source>
        <dbReference type="Pfam" id="PF00733"/>
    </source>
</evidence>
<dbReference type="EC" id="6.3.5.4" evidence="2"/>
<dbReference type="Gene3D" id="3.40.50.620">
    <property type="entry name" value="HUPs"/>
    <property type="match status" value="2"/>
</dbReference>